<name>A0AAE0KM02_9PEZI</name>
<accession>A0AAE0KM02</accession>
<dbReference type="EMBL" id="JAULSN010000002">
    <property type="protein sequence ID" value="KAK3378637.1"/>
    <property type="molecule type" value="Genomic_DNA"/>
</dbReference>
<keyword evidence="2" id="KW-1185">Reference proteome</keyword>
<evidence type="ECO:0000313" key="1">
    <source>
        <dbReference type="EMBL" id="KAK3378637.1"/>
    </source>
</evidence>
<proteinExistence type="predicted"/>
<sequence length="169" mass="18289">MCEHSRFKRANCGHEWLGWWLCPIAKTHNNGAVIICSAPHNSSEPARPRPLGPYTGTYCPKCKRTEASFAGWTCCMCGHWNQAEVISAGYGRDYTLSAAELNIGIACQGPECRASLDRAAAGAVALECRHRRALARFENAFPLTPVSVDAHVLCEECSGGIVTAFSSSN</sequence>
<reference evidence="1" key="1">
    <citation type="journal article" date="2023" name="Mol. Phylogenet. Evol.">
        <title>Genome-scale phylogeny and comparative genomics of the fungal order Sordariales.</title>
        <authorList>
            <person name="Hensen N."/>
            <person name="Bonometti L."/>
            <person name="Westerberg I."/>
            <person name="Brannstrom I.O."/>
            <person name="Guillou S."/>
            <person name="Cros-Aarteil S."/>
            <person name="Calhoun S."/>
            <person name="Haridas S."/>
            <person name="Kuo A."/>
            <person name="Mondo S."/>
            <person name="Pangilinan J."/>
            <person name="Riley R."/>
            <person name="LaButti K."/>
            <person name="Andreopoulos B."/>
            <person name="Lipzen A."/>
            <person name="Chen C."/>
            <person name="Yan M."/>
            <person name="Daum C."/>
            <person name="Ng V."/>
            <person name="Clum A."/>
            <person name="Steindorff A."/>
            <person name="Ohm R.A."/>
            <person name="Martin F."/>
            <person name="Silar P."/>
            <person name="Natvig D.O."/>
            <person name="Lalanne C."/>
            <person name="Gautier V."/>
            <person name="Ament-Velasquez S.L."/>
            <person name="Kruys A."/>
            <person name="Hutchinson M.I."/>
            <person name="Powell A.J."/>
            <person name="Barry K."/>
            <person name="Miller A.N."/>
            <person name="Grigoriev I.V."/>
            <person name="Debuchy R."/>
            <person name="Gladieux P."/>
            <person name="Hiltunen Thoren M."/>
            <person name="Johannesson H."/>
        </authorList>
    </citation>
    <scope>NUCLEOTIDE SEQUENCE</scope>
    <source>
        <strain evidence="1">CBS 958.72</strain>
    </source>
</reference>
<dbReference type="Proteomes" id="UP001287356">
    <property type="component" value="Unassembled WGS sequence"/>
</dbReference>
<evidence type="ECO:0000313" key="2">
    <source>
        <dbReference type="Proteomes" id="UP001287356"/>
    </source>
</evidence>
<dbReference type="AlphaFoldDB" id="A0AAE0KM02"/>
<protein>
    <submittedName>
        <fullName evidence="1">Uncharacterized protein</fullName>
    </submittedName>
</protein>
<gene>
    <name evidence="1" type="ORF">B0T24DRAFT_609455</name>
</gene>
<organism evidence="1 2">
    <name type="scientific">Lasiosphaeria ovina</name>
    <dbReference type="NCBI Taxonomy" id="92902"/>
    <lineage>
        <taxon>Eukaryota</taxon>
        <taxon>Fungi</taxon>
        <taxon>Dikarya</taxon>
        <taxon>Ascomycota</taxon>
        <taxon>Pezizomycotina</taxon>
        <taxon>Sordariomycetes</taxon>
        <taxon>Sordariomycetidae</taxon>
        <taxon>Sordariales</taxon>
        <taxon>Lasiosphaeriaceae</taxon>
        <taxon>Lasiosphaeria</taxon>
    </lineage>
</organism>
<comment type="caution">
    <text evidence="1">The sequence shown here is derived from an EMBL/GenBank/DDBJ whole genome shotgun (WGS) entry which is preliminary data.</text>
</comment>
<reference evidence="1" key="2">
    <citation type="submission" date="2023-06" db="EMBL/GenBank/DDBJ databases">
        <authorList>
            <consortium name="Lawrence Berkeley National Laboratory"/>
            <person name="Haridas S."/>
            <person name="Hensen N."/>
            <person name="Bonometti L."/>
            <person name="Westerberg I."/>
            <person name="Brannstrom I.O."/>
            <person name="Guillou S."/>
            <person name="Cros-Aarteil S."/>
            <person name="Calhoun S."/>
            <person name="Kuo A."/>
            <person name="Mondo S."/>
            <person name="Pangilinan J."/>
            <person name="Riley R."/>
            <person name="Labutti K."/>
            <person name="Andreopoulos B."/>
            <person name="Lipzen A."/>
            <person name="Chen C."/>
            <person name="Yanf M."/>
            <person name="Daum C."/>
            <person name="Ng V."/>
            <person name="Clum A."/>
            <person name="Steindorff A."/>
            <person name="Ohm R."/>
            <person name="Martin F."/>
            <person name="Silar P."/>
            <person name="Natvig D."/>
            <person name="Lalanne C."/>
            <person name="Gautier V."/>
            <person name="Ament-Velasquez S.L."/>
            <person name="Kruys A."/>
            <person name="Hutchinson M.I."/>
            <person name="Powell A.J."/>
            <person name="Barry K."/>
            <person name="Miller A.N."/>
            <person name="Grigoriev I.V."/>
            <person name="Debuchy R."/>
            <person name="Gladieux P."/>
            <person name="Thoren M.H."/>
            <person name="Johannesson H."/>
        </authorList>
    </citation>
    <scope>NUCLEOTIDE SEQUENCE</scope>
    <source>
        <strain evidence="1">CBS 958.72</strain>
    </source>
</reference>